<dbReference type="CDD" id="cd04186">
    <property type="entry name" value="GT_2_like_c"/>
    <property type="match status" value="1"/>
</dbReference>
<proteinExistence type="predicted"/>
<name>A0A934TIX6_9RHOB</name>
<dbReference type="Proteomes" id="UP000706333">
    <property type="component" value="Unassembled WGS sequence"/>
</dbReference>
<keyword evidence="3" id="KW-1185">Reference proteome</keyword>
<evidence type="ECO:0000313" key="3">
    <source>
        <dbReference type="Proteomes" id="UP000706333"/>
    </source>
</evidence>
<reference evidence="2" key="1">
    <citation type="submission" date="2017-05" db="EMBL/GenBank/DDBJ databases">
        <authorList>
            <person name="Imhoff J.F."/>
            <person name="Rahn T."/>
            <person name="Kuenzel S."/>
            <person name="Neulinger S.C."/>
        </authorList>
    </citation>
    <scope>NUCLEOTIDE SEQUENCE</scope>
    <source>
        <strain evidence="2">LMG 28126</strain>
    </source>
</reference>
<dbReference type="Pfam" id="PF00535">
    <property type="entry name" value="Glycos_transf_2"/>
    <property type="match status" value="1"/>
</dbReference>
<feature type="domain" description="Glycosyltransferase 2-like" evidence="1">
    <location>
        <begin position="49"/>
        <end position="180"/>
    </location>
</feature>
<dbReference type="InterPro" id="IPR001173">
    <property type="entry name" value="Glyco_trans_2-like"/>
</dbReference>
<evidence type="ECO:0000259" key="1">
    <source>
        <dbReference type="Pfam" id="PF00535"/>
    </source>
</evidence>
<dbReference type="AlphaFoldDB" id="A0A934TIX6"/>
<organism evidence="2 3">
    <name type="scientific">Rhodobaculum claviforme</name>
    <dbReference type="NCBI Taxonomy" id="1549854"/>
    <lineage>
        <taxon>Bacteria</taxon>
        <taxon>Pseudomonadati</taxon>
        <taxon>Pseudomonadota</taxon>
        <taxon>Alphaproteobacteria</taxon>
        <taxon>Rhodobacterales</taxon>
        <taxon>Paracoccaceae</taxon>
        <taxon>Rhodobaculum</taxon>
    </lineage>
</organism>
<dbReference type="PANTHER" id="PTHR43179">
    <property type="entry name" value="RHAMNOSYLTRANSFERASE WBBL"/>
    <property type="match status" value="1"/>
</dbReference>
<dbReference type="InterPro" id="IPR029044">
    <property type="entry name" value="Nucleotide-diphossugar_trans"/>
</dbReference>
<dbReference type="PANTHER" id="PTHR43179:SF7">
    <property type="entry name" value="RHAMNOSYLTRANSFERASE WBBL"/>
    <property type="match status" value="1"/>
</dbReference>
<reference evidence="2" key="2">
    <citation type="journal article" date="2020" name="Microorganisms">
        <title>Osmotic Adaptation and Compatible Solute Biosynthesis of Phototrophic Bacteria as Revealed from Genome Analyses.</title>
        <authorList>
            <person name="Imhoff J.F."/>
            <person name="Rahn T."/>
            <person name="Kunzel S."/>
            <person name="Keller A."/>
            <person name="Neulinger S.C."/>
        </authorList>
    </citation>
    <scope>NUCLEOTIDE SEQUENCE</scope>
    <source>
        <strain evidence="2">LMG 28126</strain>
    </source>
</reference>
<dbReference type="EMBL" id="NHSD01000132">
    <property type="protein sequence ID" value="MBK5926499.1"/>
    <property type="molecule type" value="Genomic_DNA"/>
</dbReference>
<evidence type="ECO:0000313" key="2">
    <source>
        <dbReference type="EMBL" id="MBK5926499.1"/>
    </source>
</evidence>
<dbReference type="SUPFAM" id="SSF53448">
    <property type="entry name" value="Nucleotide-diphospho-sugar transferases"/>
    <property type="match status" value="1"/>
</dbReference>
<sequence length="348" mass="37739">MCRITGLAGRVRPLSGALRHCQCTPVDRAPVPDPPGSAASKWSEALKVAIVMVNDRTPGLVLDCLRSLADERAAGLDLMVRIGDAESGDGSVEAISRFIDAQGYDWARCVAIGRNGGFAYGNNFVLKHHVLVDPGVTHVHFLNPDTYVHPGAVRELARFLAAHPDAGAAGSRLENPDGSRRSCAFRFPAPWREFFRGASFSLLDRLVPASRAVITPGTRQERVDWVSGASFMMPRAVLEQVGPMDDGFFLYFEETDLMARIRDAGYEVWHVPQSRVVHLAGQATGYRAGGRPSRLSAHWLRSRARYLKRRHGRGGLVGGTVLYLPGDLGLSARLPAAVAAPVASKNLV</sequence>
<comment type="caution">
    <text evidence="2">The sequence shown here is derived from an EMBL/GenBank/DDBJ whole genome shotgun (WGS) entry which is preliminary data.</text>
</comment>
<gene>
    <name evidence="2" type="ORF">CCR87_03870</name>
</gene>
<protein>
    <recommendedName>
        <fullName evidence="1">Glycosyltransferase 2-like domain-containing protein</fullName>
    </recommendedName>
</protein>
<accession>A0A934TIX6</accession>
<dbReference type="Gene3D" id="3.90.550.10">
    <property type="entry name" value="Spore Coat Polysaccharide Biosynthesis Protein SpsA, Chain A"/>
    <property type="match status" value="1"/>
</dbReference>